<organism evidence="2 3">
    <name type="scientific">Vallitalea guaymasensis</name>
    <dbReference type="NCBI Taxonomy" id="1185412"/>
    <lineage>
        <taxon>Bacteria</taxon>
        <taxon>Bacillati</taxon>
        <taxon>Bacillota</taxon>
        <taxon>Clostridia</taxon>
        <taxon>Lachnospirales</taxon>
        <taxon>Vallitaleaceae</taxon>
        <taxon>Vallitalea</taxon>
    </lineage>
</organism>
<dbReference type="KEGG" id="vgu:HYG85_07045"/>
<feature type="transmembrane region" description="Helical" evidence="1">
    <location>
        <begin position="154"/>
        <end position="178"/>
    </location>
</feature>
<accession>A0A8J8M957</accession>
<proteinExistence type="predicted"/>
<protein>
    <submittedName>
        <fullName evidence="2">Uncharacterized protein</fullName>
    </submittedName>
</protein>
<keyword evidence="1" id="KW-0472">Membrane</keyword>
<feature type="transmembrane region" description="Helical" evidence="1">
    <location>
        <begin position="215"/>
        <end position="236"/>
    </location>
</feature>
<keyword evidence="3" id="KW-1185">Reference proteome</keyword>
<feature type="transmembrane region" description="Helical" evidence="1">
    <location>
        <begin position="125"/>
        <end position="148"/>
    </location>
</feature>
<name>A0A8J8M957_9FIRM</name>
<keyword evidence="1" id="KW-1133">Transmembrane helix</keyword>
<feature type="transmembrane region" description="Helical" evidence="1">
    <location>
        <begin position="60"/>
        <end position="78"/>
    </location>
</feature>
<dbReference type="AlphaFoldDB" id="A0A8J8M957"/>
<feature type="transmembrane region" description="Helical" evidence="1">
    <location>
        <begin position="190"/>
        <end position="209"/>
    </location>
</feature>
<dbReference type="Proteomes" id="UP000677305">
    <property type="component" value="Chromosome"/>
</dbReference>
<dbReference type="RefSeq" id="WP_212692894.1">
    <property type="nucleotide sequence ID" value="NZ_CP058561.1"/>
</dbReference>
<reference evidence="2 3" key="1">
    <citation type="submission" date="2020-07" db="EMBL/GenBank/DDBJ databases">
        <title>Vallitalea guaymasensis genome.</title>
        <authorList>
            <person name="Postec A."/>
        </authorList>
    </citation>
    <scope>NUCLEOTIDE SEQUENCE [LARGE SCALE GENOMIC DNA]</scope>
    <source>
        <strain evidence="2 3">Ra1766G1</strain>
    </source>
</reference>
<evidence type="ECO:0000313" key="3">
    <source>
        <dbReference type="Proteomes" id="UP000677305"/>
    </source>
</evidence>
<sequence>MKNNIETRLREVYRDVPPAPRADGMSNTIIQGNKILQATESQVSFLQFFFRQFGFIRKKVWFYQIGILLICCIGLFFLYDSSEIIAILSAASPLIVLSSISEISRSYVYETMEIEISTRFSFKQLMITRICIIGLMDILFLTILMVISGLQLSIGIFSVIIYICVPFLLTCFACLWVLNHFKQKDCNYYCVALGLFISFALGMISYRYPSIYEVSAIWCWVILFIIAFIGVMLEVFKMIKNCKNKMNEHYLCNI</sequence>
<gene>
    <name evidence="2" type="ORF">HYG85_07045</name>
</gene>
<feature type="transmembrane region" description="Helical" evidence="1">
    <location>
        <begin position="84"/>
        <end position="104"/>
    </location>
</feature>
<evidence type="ECO:0000256" key="1">
    <source>
        <dbReference type="SAM" id="Phobius"/>
    </source>
</evidence>
<keyword evidence="1" id="KW-0812">Transmembrane</keyword>
<dbReference type="EMBL" id="CP058561">
    <property type="protein sequence ID" value="QUH28682.1"/>
    <property type="molecule type" value="Genomic_DNA"/>
</dbReference>
<evidence type="ECO:0000313" key="2">
    <source>
        <dbReference type="EMBL" id="QUH28682.1"/>
    </source>
</evidence>